<dbReference type="HOGENOM" id="CLU_3093238_0_0_1"/>
<gene>
    <name evidence="1" type="ORF">M422DRAFT_31651</name>
</gene>
<sequence>MHDPPGGPAASSTGTGAGAADTLVAKATTTMVRAVKNVRMAEAMDLCDSVRS</sequence>
<organism evidence="1 2">
    <name type="scientific">Sphaerobolus stellatus (strain SS14)</name>
    <dbReference type="NCBI Taxonomy" id="990650"/>
    <lineage>
        <taxon>Eukaryota</taxon>
        <taxon>Fungi</taxon>
        <taxon>Dikarya</taxon>
        <taxon>Basidiomycota</taxon>
        <taxon>Agaricomycotina</taxon>
        <taxon>Agaricomycetes</taxon>
        <taxon>Phallomycetidae</taxon>
        <taxon>Geastrales</taxon>
        <taxon>Sphaerobolaceae</taxon>
        <taxon>Sphaerobolus</taxon>
    </lineage>
</organism>
<name>A0A0C9UF35_SPHS4</name>
<keyword evidence="2" id="KW-1185">Reference proteome</keyword>
<dbReference type="AlphaFoldDB" id="A0A0C9UF35"/>
<dbReference type="EMBL" id="KN837135">
    <property type="protein sequence ID" value="KIJ41633.1"/>
    <property type="molecule type" value="Genomic_DNA"/>
</dbReference>
<accession>A0A0C9UF35</accession>
<protein>
    <submittedName>
        <fullName evidence="1">Uncharacterized protein</fullName>
    </submittedName>
</protein>
<reference evidence="1 2" key="1">
    <citation type="submission" date="2014-06" db="EMBL/GenBank/DDBJ databases">
        <title>Evolutionary Origins and Diversification of the Mycorrhizal Mutualists.</title>
        <authorList>
            <consortium name="DOE Joint Genome Institute"/>
            <consortium name="Mycorrhizal Genomics Consortium"/>
            <person name="Kohler A."/>
            <person name="Kuo A."/>
            <person name="Nagy L.G."/>
            <person name="Floudas D."/>
            <person name="Copeland A."/>
            <person name="Barry K.W."/>
            <person name="Cichocki N."/>
            <person name="Veneault-Fourrey C."/>
            <person name="LaButti K."/>
            <person name="Lindquist E.A."/>
            <person name="Lipzen A."/>
            <person name="Lundell T."/>
            <person name="Morin E."/>
            <person name="Murat C."/>
            <person name="Riley R."/>
            <person name="Ohm R."/>
            <person name="Sun H."/>
            <person name="Tunlid A."/>
            <person name="Henrissat B."/>
            <person name="Grigoriev I.V."/>
            <person name="Hibbett D.S."/>
            <person name="Martin F."/>
        </authorList>
    </citation>
    <scope>NUCLEOTIDE SEQUENCE [LARGE SCALE GENOMIC DNA]</scope>
    <source>
        <strain evidence="1 2">SS14</strain>
    </source>
</reference>
<evidence type="ECO:0000313" key="2">
    <source>
        <dbReference type="Proteomes" id="UP000054279"/>
    </source>
</evidence>
<evidence type="ECO:0000313" key="1">
    <source>
        <dbReference type="EMBL" id="KIJ41633.1"/>
    </source>
</evidence>
<proteinExistence type="predicted"/>
<dbReference type="Proteomes" id="UP000054279">
    <property type="component" value="Unassembled WGS sequence"/>
</dbReference>